<evidence type="ECO:0000313" key="3">
    <source>
        <dbReference type="EMBL" id="KAK4045662.1"/>
    </source>
</evidence>
<name>A0ABR0BAQ7_9CRUS</name>
<feature type="coiled-coil region" evidence="1">
    <location>
        <begin position="34"/>
        <end position="68"/>
    </location>
</feature>
<feature type="region of interest" description="Disordered" evidence="2">
    <location>
        <begin position="1"/>
        <end position="27"/>
    </location>
</feature>
<comment type="caution">
    <text evidence="3">The sequence shown here is derived from an EMBL/GenBank/DDBJ whole genome shotgun (WGS) entry which is preliminary data.</text>
</comment>
<evidence type="ECO:0000313" key="4">
    <source>
        <dbReference type="Proteomes" id="UP001234178"/>
    </source>
</evidence>
<dbReference type="Proteomes" id="UP001234178">
    <property type="component" value="Unassembled WGS sequence"/>
</dbReference>
<proteinExistence type="predicted"/>
<keyword evidence="4" id="KW-1185">Reference proteome</keyword>
<dbReference type="EMBL" id="JAOYFB010000050">
    <property type="protein sequence ID" value="KAK4045662.1"/>
    <property type="molecule type" value="Genomic_DNA"/>
</dbReference>
<evidence type="ECO:0008006" key="5">
    <source>
        <dbReference type="Google" id="ProtNLM"/>
    </source>
</evidence>
<feature type="non-terminal residue" evidence="3">
    <location>
        <position position="308"/>
    </location>
</feature>
<accession>A0ABR0BAQ7</accession>
<organism evidence="3 4">
    <name type="scientific">Daphnia magna</name>
    <dbReference type="NCBI Taxonomy" id="35525"/>
    <lineage>
        <taxon>Eukaryota</taxon>
        <taxon>Metazoa</taxon>
        <taxon>Ecdysozoa</taxon>
        <taxon>Arthropoda</taxon>
        <taxon>Crustacea</taxon>
        <taxon>Branchiopoda</taxon>
        <taxon>Diplostraca</taxon>
        <taxon>Cladocera</taxon>
        <taxon>Anomopoda</taxon>
        <taxon>Daphniidae</taxon>
        <taxon>Daphnia</taxon>
    </lineage>
</organism>
<evidence type="ECO:0000256" key="2">
    <source>
        <dbReference type="SAM" id="MobiDB-lite"/>
    </source>
</evidence>
<keyword evidence="1" id="KW-0175">Coiled coil</keyword>
<gene>
    <name evidence="3" type="ORF">OUZ56_033437</name>
</gene>
<reference evidence="3 4" key="1">
    <citation type="journal article" date="2023" name="Nucleic Acids Res.">
        <title>The hologenome of Daphnia magna reveals possible DNA methylation and microbiome-mediated evolution of the host genome.</title>
        <authorList>
            <person name="Chaturvedi A."/>
            <person name="Li X."/>
            <person name="Dhandapani V."/>
            <person name="Marshall H."/>
            <person name="Kissane S."/>
            <person name="Cuenca-Cambronero M."/>
            <person name="Asole G."/>
            <person name="Calvet F."/>
            <person name="Ruiz-Romero M."/>
            <person name="Marangio P."/>
            <person name="Guigo R."/>
            <person name="Rago D."/>
            <person name="Mirbahai L."/>
            <person name="Eastwood N."/>
            <person name="Colbourne J.K."/>
            <person name="Zhou J."/>
            <person name="Mallon E."/>
            <person name="Orsini L."/>
        </authorList>
    </citation>
    <scope>NUCLEOTIDE SEQUENCE [LARGE SCALE GENOMIC DNA]</scope>
    <source>
        <strain evidence="3">LRV0_1</strain>
    </source>
</reference>
<dbReference type="Gene3D" id="1.10.10.2590">
    <property type="entry name" value="BEN domain"/>
    <property type="match status" value="1"/>
</dbReference>
<protein>
    <recommendedName>
        <fullName evidence="5">BEN domain-containing protein</fullName>
    </recommendedName>
</protein>
<evidence type="ECO:0000256" key="1">
    <source>
        <dbReference type="SAM" id="Coils"/>
    </source>
</evidence>
<sequence length="308" mass="33791">MEIPRTDVTFTDLSQSTNQPSKKRSYEELDKEKIIKLEAYVDKLAKDCAEQEDKKADVEEELDKLKREQPLALIEKMKEHVLDLGQVLKNSLQASPSVYSPSVSYLSSPTSLGGSHVPVIRAVTPHNIKVLINEGSLRKAKVALKTDGNSKKSRKNGVSIILDALYQLEELANMSLSGNSCPSIPRSKAKPAIPKEVLDEIIAYKGYILTEQQVKESVSAKLMAVHTKAKKTKKRMPANDASASNDASATIATLAPLVSTTSDKLKFMGSQGIHIEYKSVSTKVKTHELKTHGTNSVFTEEVSLSKTL</sequence>
<feature type="compositionally biased region" description="Polar residues" evidence="2">
    <location>
        <begin position="8"/>
        <end position="20"/>
    </location>
</feature>